<feature type="compositionally biased region" description="Low complexity" evidence="1">
    <location>
        <begin position="434"/>
        <end position="445"/>
    </location>
</feature>
<dbReference type="SUPFAM" id="SSF52087">
    <property type="entry name" value="CRAL/TRIO domain"/>
    <property type="match status" value="1"/>
</dbReference>
<dbReference type="PANTHER" id="PTHR45824:SF29">
    <property type="entry name" value="GH16843P"/>
    <property type="match status" value="1"/>
</dbReference>
<dbReference type="AlphaFoldDB" id="A0A180G6M4"/>
<feature type="region of interest" description="Disordered" evidence="1">
    <location>
        <begin position="82"/>
        <end position="103"/>
    </location>
</feature>
<keyword evidence="5" id="KW-1185">Reference proteome</keyword>
<dbReference type="Proteomes" id="UP000005240">
    <property type="component" value="Unassembled WGS sequence"/>
</dbReference>
<dbReference type="GO" id="GO:0008526">
    <property type="term" value="F:phosphatidylinositol transfer activity"/>
    <property type="evidence" value="ECO:0007669"/>
    <property type="project" value="TreeGrafter"/>
</dbReference>
<dbReference type="Pfam" id="PF00650">
    <property type="entry name" value="CRAL_TRIO"/>
    <property type="match status" value="1"/>
</dbReference>
<feature type="domain" description="CRAL-TRIO" evidence="2">
    <location>
        <begin position="154"/>
        <end position="313"/>
    </location>
</feature>
<dbReference type="SUPFAM" id="SSF46938">
    <property type="entry name" value="CRAL/TRIO N-terminal domain"/>
    <property type="match status" value="1"/>
</dbReference>
<feature type="compositionally biased region" description="Polar residues" evidence="1">
    <location>
        <begin position="366"/>
        <end position="384"/>
    </location>
</feature>
<dbReference type="STRING" id="630390.A0A180G6M4"/>
<feature type="compositionally biased region" description="Low complexity" evidence="1">
    <location>
        <begin position="502"/>
        <end position="520"/>
    </location>
</feature>
<proteinExistence type="predicted"/>
<dbReference type="VEuPathDB" id="FungiDB:PTTG_08459"/>
<dbReference type="InterPro" id="IPR001251">
    <property type="entry name" value="CRAL-TRIO_dom"/>
</dbReference>
<dbReference type="SMART" id="SM00516">
    <property type="entry name" value="SEC14"/>
    <property type="match status" value="1"/>
</dbReference>
<dbReference type="Pfam" id="PF03765">
    <property type="entry name" value="CRAL_TRIO_N"/>
    <property type="match status" value="1"/>
</dbReference>
<evidence type="ECO:0000313" key="4">
    <source>
        <dbReference type="EnsemblFungi" id="PTTG_08459-t43_1-p1"/>
    </source>
</evidence>
<dbReference type="InterPro" id="IPR036273">
    <property type="entry name" value="CRAL/TRIO_N_dom_sf"/>
</dbReference>
<dbReference type="CDD" id="cd00170">
    <property type="entry name" value="SEC14"/>
    <property type="match status" value="1"/>
</dbReference>
<reference evidence="4 5" key="3">
    <citation type="journal article" date="2017" name="G3 (Bethesda)">
        <title>Comparative analysis highlights variable genome content of wheat rusts and divergence of the mating loci.</title>
        <authorList>
            <person name="Cuomo C.A."/>
            <person name="Bakkeren G."/>
            <person name="Khalil H.B."/>
            <person name="Panwar V."/>
            <person name="Joly D."/>
            <person name="Linning R."/>
            <person name="Sakthikumar S."/>
            <person name="Song X."/>
            <person name="Adiconis X."/>
            <person name="Fan L."/>
            <person name="Goldberg J.M."/>
            <person name="Levin J.Z."/>
            <person name="Young S."/>
            <person name="Zeng Q."/>
            <person name="Anikster Y."/>
            <person name="Bruce M."/>
            <person name="Wang M."/>
            <person name="Yin C."/>
            <person name="McCallum B."/>
            <person name="Szabo L.J."/>
            <person name="Hulbert S."/>
            <person name="Chen X."/>
            <person name="Fellers J.P."/>
        </authorList>
    </citation>
    <scope>NUCLEOTIDE SEQUENCE</scope>
    <source>
        <strain evidence="5">Isolate 1-1 / race 1 (BBBD)</strain>
        <strain evidence="4">isolate 1-1 / race 1 (BBBD)</strain>
    </source>
</reference>
<organism evidence="3">
    <name type="scientific">Puccinia triticina (isolate 1-1 / race 1 (BBBD))</name>
    <name type="common">Brown leaf rust fungus</name>
    <dbReference type="NCBI Taxonomy" id="630390"/>
    <lineage>
        <taxon>Eukaryota</taxon>
        <taxon>Fungi</taxon>
        <taxon>Dikarya</taxon>
        <taxon>Basidiomycota</taxon>
        <taxon>Pucciniomycotina</taxon>
        <taxon>Pucciniomycetes</taxon>
        <taxon>Pucciniales</taxon>
        <taxon>Pucciniaceae</taxon>
        <taxon>Puccinia</taxon>
    </lineage>
</organism>
<feature type="compositionally biased region" description="Basic and acidic residues" evidence="1">
    <location>
        <begin position="446"/>
        <end position="457"/>
    </location>
</feature>
<dbReference type="PROSITE" id="PS50191">
    <property type="entry name" value="CRAL_TRIO"/>
    <property type="match status" value="1"/>
</dbReference>
<dbReference type="OrthoDB" id="75724at2759"/>
<reference evidence="3" key="2">
    <citation type="submission" date="2016-05" db="EMBL/GenBank/DDBJ databases">
        <title>Comparative analysis highlights variable genome content of wheat rusts and divergence of the mating loci.</title>
        <authorList>
            <person name="Cuomo C.A."/>
            <person name="Bakkeren G."/>
            <person name="Szabo L."/>
            <person name="Khalil H."/>
            <person name="Joly D."/>
            <person name="Goldberg J."/>
            <person name="Young S."/>
            <person name="Zeng Q."/>
            <person name="Fellers J."/>
        </authorList>
    </citation>
    <scope>NUCLEOTIDE SEQUENCE [LARGE SCALE GENOMIC DNA]</scope>
    <source>
        <strain evidence="3">1-1 BBBD Race 1</strain>
    </source>
</reference>
<accession>A0A180G6M4</accession>
<dbReference type="InterPro" id="IPR011074">
    <property type="entry name" value="CRAL/TRIO_N_dom"/>
</dbReference>
<feature type="region of interest" description="Disordered" evidence="1">
    <location>
        <begin position="351"/>
        <end position="523"/>
    </location>
</feature>
<dbReference type="InterPro" id="IPR036865">
    <property type="entry name" value="CRAL-TRIO_dom_sf"/>
</dbReference>
<dbReference type="Gene3D" id="3.40.525.10">
    <property type="entry name" value="CRAL-TRIO lipid binding domain"/>
    <property type="match status" value="1"/>
</dbReference>
<evidence type="ECO:0000256" key="1">
    <source>
        <dbReference type="SAM" id="MobiDB-lite"/>
    </source>
</evidence>
<evidence type="ECO:0000259" key="2">
    <source>
        <dbReference type="PROSITE" id="PS50191"/>
    </source>
</evidence>
<dbReference type="PANTHER" id="PTHR45824">
    <property type="entry name" value="GH16843P"/>
    <property type="match status" value="1"/>
</dbReference>
<dbReference type="EMBL" id="ADAS02000192">
    <property type="protein sequence ID" value="OAV88260.1"/>
    <property type="molecule type" value="Genomic_DNA"/>
</dbReference>
<name>A0A180G6M4_PUCT1</name>
<sequence length="560" mass="62201">MANDKQAPQEDLTMTDSKQSAPPKKSYPSFWKALKHPSPDTSALPLPNPSLDLLTEQQKSTYDFIVNTLSSADFELPVTASASSSQNVKEDPPVEPGPPLSNKLSQAERCYCSREAILRVCRATKWDQHRALKRLVDTLVWRREFGVDQIDHCELSHEAETGKQFTLGYDNHQRPILYMFPYRQNTKPSINQIKLLVWYLERTIDLMPPGVETLTLIIDFGTSEKTRNSNSQPTPISIAKEVLKILQTYYCERLAQAICINVPWVFWGFLKLLRPFMDPKTSEKVVFDPTVTDHVPAEQLLQDAFNGALDFDYNHEVYFKLFAELTANRKRRMLARYARYGQGMIGMGEYELRGGNRPAKARREQSIGTTSTIVSCQTNESAVSSAAAGGTHSSPTIADGPSRGSPGTIASKDPSSSHHSEDLALQSAGETIASRPLSPHSLSPSSDERNKSVDQSRAEPPGSKARFLFRPFHSKSAKTSRAAMDPSGPSPTACSSPSLVHSSRNSSISTSRPSPSNPRRQTISHPHQFQTLNAFGSDEHGRLLQPDHMSCSRRISRVCS</sequence>
<evidence type="ECO:0000313" key="5">
    <source>
        <dbReference type="Proteomes" id="UP000005240"/>
    </source>
</evidence>
<dbReference type="EnsemblFungi" id="PTTG_08459-t43_1">
    <property type="protein sequence ID" value="PTTG_08459-t43_1-p1"/>
    <property type="gene ID" value="PTTG_08459"/>
</dbReference>
<feature type="compositionally biased region" description="Polar residues" evidence="1">
    <location>
        <begin position="490"/>
        <end position="501"/>
    </location>
</feature>
<gene>
    <name evidence="3" type="ORF">PTTG_08459</name>
</gene>
<dbReference type="InterPro" id="IPR052578">
    <property type="entry name" value="PI_Transfer_CRAL-TRIO"/>
</dbReference>
<reference evidence="4" key="4">
    <citation type="submission" date="2025-05" db="UniProtKB">
        <authorList>
            <consortium name="EnsemblFungi"/>
        </authorList>
    </citation>
    <scope>IDENTIFICATION</scope>
    <source>
        <strain evidence="4">isolate 1-1 / race 1 (BBBD)</strain>
    </source>
</reference>
<protein>
    <submittedName>
        <fullName evidence="4">CRAL-TRIO domain-containing protein</fullName>
    </submittedName>
</protein>
<feature type="region of interest" description="Disordered" evidence="1">
    <location>
        <begin position="1"/>
        <end position="49"/>
    </location>
</feature>
<evidence type="ECO:0000313" key="3">
    <source>
        <dbReference type="EMBL" id="OAV88260.1"/>
    </source>
</evidence>
<reference evidence="3" key="1">
    <citation type="submission" date="2009-11" db="EMBL/GenBank/DDBJ databases">
        <authorList>
            <consortium name="The Broad Institute Genome Sequencing Platform"/>
            <person name="Ward D."/>
            <person name="Feldgarden M."/>
            <person name="Earl A."/>
            <person name="Young S.K."/>
            <person name="Zeng Q."/>
            <person name="Koehrsen M."/>
            <person name="Alvarado L."/>
            <person name="Berlin A."/>
            <person name="Bochicchio J."/>
            <person name="Borenstein D."/>
            <person name="Chapman S.B."/>
            <person name="Chen Z."/>
            <person name="Engels R."/>
            <person name="Freedman E."/>
            <person name="Gellesch M."/>
            <person name="Goldberg J."/>
            <person name="Griggs A."/>
            <person name="Gujja S."/>
            <person name="Heilman E."/>
            <person name="Heiman D."/>
            <person name="Hepburn T."/>
            <person name="Howarth C."/>
            <person name="Jen D."/>
            <person name="Larson L."/>
            <person name="Lewis B."/>
            <person name="Mehta T."/>
            <person name="Park D."/>
            <person name="Pearson M."/>
            <person name="Roberts A."/>
            <person name="Saif S."/>
            <person name="Shea T."/>
            <person name="Shenoy N."/>
            <person name="Sisk P."/>
            <person name="Stolte C."/>
            <person name="Sykes S."/>
            <person name="Thomson T."/>
            <person name="Walk T."/>
            <person name="White J."/>
            <person name="Yandava C."/>
            <person name="Izard J."/>
            <person name="Baranova O.V."/>
            <person name="Blanton J.M."/>
            <person name="Tanner A.C."/>
            <person name="Dewhirst F.E."/>
            <person name="Haas B."/>
            <person name="Nusbaum C."/>
            <person name="Birren B."/>
        </authorList>
    </citation>
    <scope>NUCLEOTIDE SEQUENCE [LARGE SCALE GENOMIC DNA]</scope>
    <source>
        <strain evidence="3">1-1 BBBD Race 1</strain>
    </source>
</reference>